<gene>
    <name evidence="2" type="ORF">Zmor_020407</name>
</gene>
<protein>
    <submittedName>
        <fullName evidence="2">Uncharacterized protein</fullName>
    </submittedName>
</protein>
<reference evidence="2" key="1">
    <citation type="journal article" date="2023" name="G3 (Bethesda)">
        <title>Whole genome assemblies of Zophobas morio and Tenebrio molitor.</title>
        <authorList>
            <person name="Kaur S."/>
            <person name="Stinson S.A."/>
            <person name="diCenzo G.C."/>
        </authorList>
    </citation>
    <scope>NUCLEOTIDE SEQUENCE</scope>
    <source>
        <strain evidence="2">QUZm001</strain>
    </source>
</reference>
<comment type="caution">
    <text evidence="2">The sequence shown here is derived from an EMBL/GenBank/DDBJ whole genome shotgun (WGS) entry which is preliminary data.</text>
</comment>
<feature type="compositionally biased region" description="Basic residues" evidence="1">
    <location>
        <begin position="1"/>
        <end position="14"/>
    </location>
</feature>
<dbReference type="AlphaFoldDB" id="A0AA38I3U5"/>
<dbReference type="Proteomes" id="UP001168821">
    <property type="component" value="Unassembled WGS sequence"/>
</dbReference>
<sequence length="109" mass="12066">MGNRNRHTRLHRRSSPNCGGDGRGDFDDIKYLNQQQLLTQLWPLDDIYYYDMICTLKISTQCQRMDEGAPDYEAPSSVQLLSGGRAAGGSQTGASSSEEQVYGVFELGA</sequence>
<accession>A0AA38I3U5</accession>
<feature type="region of interest" description="Disordered" evidence="1">
    <location>
        <begin position="1"/>
        <end position="24"/>
    </location>
</feature>
<keyword evidence="3" id="KW-1185">Reference proteome</keyword>
<name>A0AA38I3U5_9CUCU</name>
<evidence type="ECO:0000256" key="1">
    <source>
        <dbReference type="SAM" id="MobiDB-lite"/>
    </source>
</evidence>
<evidence type="ECO:0000313" key="3">
    <source>
        <dbReference type="Proteomes" id="UP001168821"/>
    </source>
</evidence>
<proteinExistence type="predicted"/>
<dbReference type="EMBL" id="JALNTZ010000006">
    <property type="protein sequence ID" value="KAJ3648615.1"/>
    <property type="molecule type" value="Genomic_DNA"/>
</dbReference>
<organism evidence="2 3">
    <name type="scientific">Zophobas morio</name>
    <dbReference type="NCBI Taxonomy" id="2755281"/>
    <lineage>
        <taxon>Eukaryota</taxon>
        <taxon>Metazoa</taxon>
        <taxon>Ecdysozoa</taxon>
        <taxon>Arthropoda</taxon>
        <taxon>Hexapoda</taxon>
        <taxon>Insecta</taxon>
        <taxon>Pterygota</taxon>
        <taxon>Neoptera</taxon>
        <taxon>Endopterygota</taxon>
        <taxon>Coleoptera</taxon>
        <taxon>Polyphaga</taxon>
        <taxon>Cucujiformia</taxon>
        <taxon>Tenebrionidae</taxon>
        <taxon>Zophobas</taxon>
    </lineage>
</organism>
<evidence type="ECO:0000313" key="2">
    <source>
        <dbReference type="EMBL" id="KAJ3648615.1"/>
    </source>
</evidence>
<feature type="region of interest" description="Disordered" evidence="1">
    <location>
        <begin position="68"/>
        <end position="98"/>
    </location>
</feature>